<keyword evidence="7" id="KW-0520">NAD</keyword>
<feature type="transmembrane region" description="Helical" evidence="7">
    <location>
        <begin position="264"/>
        <end position="288"/>
    </location>
</feature>
<dbReference type="EC" id="7.1.1.2" evidence="7"/>
<dbReference type="InterPro" id="IPR001750">
    <property type="entry name" value="ND/Mrp_TM"/>
</dbReference>
<evidence type="ECO:0000313" key="9">
    <source>
        <dbReference type="EMBL" id="AAW49495.1"/>
    </source>
</evidence>
<evidence type="ECO:0000256" key="4">
    <source>
        <dbReference type="ARBA" id="ARBA00022692"/>
    </source>
</evidence>
<name>Q3T4B9_ZANCU</name>
<keyword evidence="7" id="KW-0830">Ubiquinone</keyword>
<reference evidence="9" key="1">
    <citation type="journal article" date="2005" name="Nucleic Acids Res.">
        <title>Comparative mitochondrial genomics in zygomycetes: bacteria-like RNase P RNAs, mobile elements, and a close source of the group I intron invasion in angiosperms.</title>
        <authorList>
            <person name="Seif E."/>
            <person name="Leigh J."/>
            <person name="Liu Y."/>
            <person name="Roewer I."/>
            <person name="Forget L."/>
            <person name="Lang B.F."/>
        </authorList>
    </citation>
    <scope>NUCLEOTIDE SEQUENCE</scope>
    <source>
        <strain evidence="9">18-3</strain>
    </source>
</reference>
<keyword evidence="7" id="KW-0679">Respiratory chain</keyword>
<dbReference type="GO" id="GO:0015990">
    <property type="term" value="P:electron transport coupled proton transport"/>
    <property type="evidence" value="ECO:0007669"/>
    <property type="project" value="TreeGrafter"/>
</dbReference>
<dbReference type="PRINTS" id="PR01437">
    <property type="entry name" value="NUOXDRDTASE4"/>
</dbReference>
<dbReference type="InterPro" id="IPR010227">
    <property type="entry name" value="NADH_Q_OxRdtase_chainM/4"/>
</dbReference>
<feature type="transmembrane region" description="Helical" evidence="7">
    <location>
        <begin position="300"/>
        <end position="318"/>
    </location>
</feature>
<keyword evidence="7" id="KW-0813">Transport</keyword>
<comment type="subcellular location">
    <subcellularLocation>
        <location evidence="2">Membrane</location>
        <topology evidence="2">Multi-pass membrane protein</topology>
    </subcellularLocation>
    <subcellularLocation>
        <location evidence="7">Mitochondrion membrane</location>
        <topology evidence="7">Multi-pass membrane protein</topology>
    </subcellularLocation>
</comment>
<feature type="domain" description="NADH:quinone oxidoreductase/Mrp antiporter transmembrane" evidence="8">
    <location>
        <begin position="117"/>
        <end position="417"/>
    </location>
</feature>
<dbReference type="GO" id="GO:0042773">
    <property type="term" value="P:ATP synthesis coupled electron transport"/>
    <property type="evidence" value="ECO:0007669"/>
    <property type="project" value="InterPro"/>
</dbReference>
<dbReference type="EMBL" id="AY863213">
    <property type="protein sequence ID" value="AAW49495.1"/>
    <property type="molecule type" value="Genomic_DNA"/>
</dbReference>
<keyword evidence="5 7" id="KW-1133">Transmembrane helix</keyword>
<keyword evidence="7 9" id="KW-0496">Mitochondrion</keyword>
<dbReference type="GO" id="GO:0003954">
    <property type="term" value="F:NADH dehydrogenase activity"/>
    <property type="evidence" value="ECO:0007669"/>
    <property type="project" value="TreeGrafter"/>
</dbReference>
<feature type="transmembrane region" description="Helical" evidence="7">
    <location>
        <begin position="448"/>
        <end position="466"/>
    </location>
</feature>
<evidence type="ECO:0000256" key="1">
    <source>
        <dbReference type="ARBA" id="ARBA00003257"/>
    </source>
</evidence>
<evidence type="ECO:0000256" key="2">
    <source>
        <dbReference type="ARBA" id="ARBA00004141"/>
    </source>
</evidence>
<comment type="function">
    <text evidence="1">Core subunit of the mitochondrial membrane respiratory chain NADH dehydrogenase (Complex I) that is believed to belong to the minimal assembly required for catalysis. Complex I functions in the transfer of electrons from NADH to the respiratory chain. The immediate electron acceptor for the enzyme is believed to be ubiquinone.</text>
</comment>
<feature type="transmembrane region" description="Helical" evidence="7">
    <location>
        <begin position="324"/>
        <end position="351"/>
    </location>
</feature>
<proteinExistence type="inferred from homology"/>
<evidence type="ECO:0000256" key="5">
    <source>
        <dbReference type="ARBA" id="ARBA00022989"/>
    </source>
</evidence>
<comment type="function">
    <text evidence="7">Core subunit of the mitochondrial membrane respiratory chain NADH dehydrogenase (Complex I) which catalyzes electron transfer from NADH through the respiratory chain, using ubiquinone as an electron acceptor. Essential for the catalytic activity and assembly of complex I.</text>
</comment>
<gene>
    <name evidence="9" type="primary">nad4</name>
</gene>
<sequence length="484" mass="55276">MYTLLLLLIPLITILLILPINNIVIIKKLALFSSIIELFIVLLIWILFDYNNPEYINTLMISNIRLGIDSISLIFIILTVLIMPIAILAGFNIKKKIKTFMILVLLTELIFMLIFTSLDILLFYITFESSLIPMFFLIGLYGSDSQGMFKGKINKEKTRIYASYKFFLMTFAGSLLMLLSIIKIYTYYGTTDYLLISTFNIDNNLQIILWLGFFISFAIKTPLLPVHQWLPLAHTEAPLTGSIILAALMLKLATYGFIKYSLILFPYASTYFLPLIMTLCIISLIYSSFSTLRQIDMKKIIAYSSIGHMAIIIMALFSNNYQGITGALFLSFAHGLTSPALFICVGILYNIFHTRIILYFKGLSIYMPLLSSLTFIFILANMSTPLTSNFIGEFISFISIFNYHFPFTAIIFTISIILVPVYSIYFYIKNFFGSYSIYLKSYQDINILDFNLLITLLGFILFTGIFPNSLLNILELPVSMIIIH</sequence>
<protein>
    <recommendedName>
        <fullName evidence="7">NADH-ubiquinone oxidoreductase chain 4</fullName>
        <ecNumber evidence="7">7.1.1.2</ecNumber>
    </recommendedName>
</protein>
<feature type="transmembrane region" description="Helical" evidence="7">
    <location>
        <begin position="403"/>
        <end position="428"/>
    </location>
</feature>
<keyword evidence="6 7" id="KW-0472">Membrane</keyword>
<dbReference type="GO" id="GO:0048039">
    <property type="term" value="F:ubiquinone binding"/>
    <property type="evidence" value="ECO:0007669"/>
    <property type="project" value="TreeGrafter"/>
</dbReference>
<dbReference type="PANTHER" id="PTHR43507:SF1">
    <property type="entry name" value="NADH-UBIQUINONE OXIDOREDUCTASE CHAIN 4"/>
    <property type="match status" value="1"/>
</dbReference>
<feature type="transmembrane region" description="Helical" evidence="7">
    <location>
        <begin position="207"/>
        <end position="226"/>
    </location>
</feature>
<keyword evidence="4 7" id="KW-0812">Transmembrane</keyword>
<evidence type="ECO:0000256" key="3">
    <source>
        <dbReference type="ARBA" id="ARBA00009025"/>
    </source>
</evidence>
<feature type="transmembrane region" description="Helical" evidence="7">
    <location>
        <begin position="363"/>
        <end position="383"/>
    </location>
</feature>
<feature type="transmembrane region" description="Helical" evidence="7">
    <location>
        <begin position="29"/>
        <end position="48"/>
    </location>
</feature>
<dbReference type="NCBIfam" id="TIGR01972">
    <property type="entry name" value="NDH_I_M"/>
    <property type="match status" value="1"/>
</dbReference>
<dbReference type="GO" id="GO:0008137">
    <property type="term" value="F:NADH dehydrogenase (ubiquinone) activity"/>
    <property type="evidence" value="ECO:0007669"/>
    <property type="project" value="UniProtKB-UniRule"/>
</dbReference>
<evidence type="ECO:0000256" key="6">
    <source>
        <dbReference type="ARBA" id="ARBA00023136"/>
    </source>
</evidence>
<feature type="transmembrane region" description="Helical" evidence="7">
    <location>
        <begin position="121"/>
        <end position="143"/>
    </location>
</feature>
<accession>Q3T4B9</accession>
<comment type="similarity">
    <text evidence="3 7">Belongs to the complex I subunit 4 family.</text>
</comment>
<dbReference type="Pfam" id="PF00361">
    <property type="entry name" value="Proton_antipo_M"/>
    <property type="match status" value="1"/>
</dbReference>
<dbReference type="RefSeq" id="YP_203328.1">
    <property type="nucleotide sequence ID" value="NC_006837.1"/>
</dbReference>
<feature type="transmembrane region" description="Helical" evidence="7">
    <location>
        <begin position="68"/>
        <end position="90"/>
    </location>
</feature>
<dbReference type="InterPro" id="IPR003918">
    <property type="entry name" value="NADH_UbQ_OxRdtase"/>
</dbReference>
<evidence type="ECO:0000259" key="8">
    <source>
        <dbReference type="Pfam" id="PF00361"/>
    </source>
</evidence>
<dbReference type="PANTHER" id="PTHR43507">
    <property type="entry name" value="NADH-UBIQUINONE OXIDOREDUCTASE CHAIN 4"/>
    <property type="match status" value="1"/>
</dbReference>
<dbReference type="GO" id="GO:0031966">
    <property type="term" value="C:mitochondrial membrane"/>
    <property type="evidence" value="ECO:0007669"/>
    <property type="project" value="UniProtKB-SubCell"/>
</dbReference>
<feature type="transmembrane region" description="Helical" evidence="7">
    <location>
        <begin position="97"/>
        <end position="115"/>
    </location>
</feature>
<organism evidence="9">
    <name type="scientific">Zancudomyces culisetae</name>
    <name type="common">Gut fungus</name>
    <name type="synonym">Smittium culisetae</name>
    <dbReference type="NCBI Taxonomy" id="1213189"/>
    <lineage>
        <taxon>Eukaryota</taxon>
        <taxon>Fungi</taxon>
        <taxon>Fungi incertae sedis</taxon>
        <taxon>Zoopagomycota</taxon>
        <taxon>Kickxellomycotina</taxon>
        <taxon>Harpellomycetes</taxon>
        <taxon>Harpellales</taxon>
        <taxon>Legeriomycetaceae</taxon>
        <taxon>Zancudomyces</taxon>
    </lineage>
</organism>
<feature type="transmembrane region" description="Helical" evidence="7">
    <location>
        <begin position="238"/>
        <end position="258"/>
    </location>
</feature>
<feature type="transmembrane region" description="Helical" evidence="7">
    <location>
        <begin position="164"/>
        <end position="187"/>
    </location>
</feature>
<feature type="transmembrane region" description="Helical" evidence="7">
    <location>
        <begin position="6"/>
        <end position="24"/>
    </location>
</feature>
<geneLocation type="mitochondrion" evidence="9"/>
<dbReference type="GeneID" id="3260084"/>
<comment type="catalytic activity">
    <reaction evidence="7">
        <text>a ubiquinone + NADH + 5 H(+)(in) = a ubiquinol + NAD(+) + 4 H(+)(out)</text>
        <dbReference type="Rhea" id="RHEA:29091"/>
        <dbReference type="Rhea" id="RHEA-COMP:9565"/>
        <dbReference type="Rhea" id="RHEA-COMP:9566"/>
        <dbReference type="ChEBI" id="CHEBI:15378"/>
        <dbReference type="ChEBI" id="CHEBI:16389"/>
        <dbReference type="ChEBI" id="CHEBI:17976"/>
        <dbReference type="ChEBI" id="CHEBI:57540"/>
        <dbReference type="ChEBI" id="CHEBI:57945"/>
        <dbReference type="EC" id="7.1.1.2"/>
    </reaction>
</comment>
<dbReference type="AlphaFoldDB" id="Q3T4B9"/>
<keyword evidence="7" id="KW-0249">Electron transport</keyword>
<evidence type="ECO:0000256" key="7">
    <source>
        <dbReference type="RuleBase" id="RU003297"/>
    </source>
</evidence>